<comment type="caution">
    <text evidence="2">The sequence shown here is derived from an EMBL/GenBank/DDBJ whole genome shotgun (WGS) entry which is preliminary data.</text>
</comment>
<evidence type="ECO:0000256" key="1">
    <source>
        <dbReference type="ARBA" id="ARBA00023172"/>
    </source>
</evidence>
<evidence type="ECO:0000313" key="3">
    <source>
        <dbReference type="Proteomes" id="UP001549106"/>
    </source>
</evidence>
<accession>A0ABV2LY21</accession>
<name>A0ABV2LY21_9FIRM</name>
<gene>
    <name evidence="2" type="ORF">ABID24_000329</name>
</gene>
<proteinExistence type="predicted"/>
<dbReference type="Proteomes" id="UP001549106">
    <property type="component" value="Unassembled WGS sequence"/>
</dbReference>
<keyword evidence="1" id="KW-0233">DNA recombination</keyword>
<dbReference type="EMBL" id="JBEPMJ010000002">
    <property type="protein sequence ID" value="MET3749106.1"/>
    <property type="molecule type" value="Genomic_DNA"/>
</dbReference>
<dbReference type="Gene3D" id="1.10.443.10">
    <property type="entry name" value="Intergrase catalytic core"/>
    <property type="match status" value="1"/>
</dbReference>
<dbReference type="SUPFAM" id="SSF56349">
    <property type="entry name" value="DNA breaking-rejoining enzymes"/>
    <property type="match status" value="1"/>
</dbReference>
<dbReference type="InterPro" id="IPR013762">
    <property type="entry name" value="Integrase-like_cat_sf"/>
</dbReference>
<keyword evidence="3" id="KW-1185">Reference proteome</keyword>
<organism evidence="2 3">
    <name type="scientific">Blautia caecimuris</name>
    <dbReference type="NCBI Taxonomy" id="1796615"/>
    <lineage>
        <taxon>Bacteria</taxon>
        <taxon>Bacillati</taxon>
        <taxon>Bacillota</taxon>
        <taxon>Clostridia</taxon>
        <taxon>Lachnospirales</taxon>
        <taxon>Lachnospiraceae</taxon>
        <taxon>Blautia</taxon>
    </lineage>
</organism>
<protein>
    <recommendedName>
        <fullName evidence="4">Integrase</fullName>
    </recommendedName>
</protein>
<evidence type="ECO:0000313" key="2">
    <source>
        <dbReference type="EMBL" id="MET3749106.1"/>
    </source>
</evidence>
<evidence type="ECO:0008006" key="4">
    <source>
        <dbReference type="Google" id="ProtNLM"/>
    </source>
</evidence>
<reference evidence="2 3" key="1">
    <citation type="submission" date="2024-06" db="EMBL/GenBank/DDBJ databases">
        <title>Genomic Encyclopedia of Type Strains, Phase IV (KMG-IV): sequencing the most valuable type-strain genomes for metagenomic binning, comparative biology and taxonomic classification.</title>
        <authorList>
            <person name="Goeker M."/>
        </authorList>
    </citation>
    <scope>NUCLEOTIDE SEQUENCE [LARGE SCALE GENOMIC DNA]</scope>
    <source>
        <strain evidence="2 3">DSM 29492</strain>
    </source>
</reference>
<sequence>MNPKVLQYLMGHSDISVTLNTYTHLKLDDAIEEVEKLARMQAEANEEFRHMGLKDDIPTKNGGRKLG</sequence>
<dbReference type="InterPro" id="IPR011010">
    <property type="entry name" value="DNA_brk_join_enz"/>
</dbReference>